<dbReference type="PROSITE" id="PS51898">
    <property type="entry name" value="TYR_RECOMBINASE"/>
    <property type="match status" value="1"/>
</dbReference>
<reference evidence="9 10" key="1">
    <citation type="submission" date="2020-05" db="EMBL/GenBank/DDBJ databases">
        <title>Draft Genome Sequences of Sphingomonas sp. Isolated from the International Space Station.</title>
        <authorList>
            <person name="Bijlani S."/>
            <person name="Singh N.K."/>
            <person name="Mason C.E."/>
            <person name="Wang C.C."/>
            <person name="Venkateswaran K."/>
        </authorList>
    </citation>
    <scope>NUCLEOTIDE SEQUENCE [LARGE SCALE GENOMIC DNA]</scope>
    <source>
        <strain evidence="7 10">IIF7SW-B5</strain>
        <strain evidence="8">ISS-IIF7SWP</strain>
    </source>
</reference>
<dbReference type="SUPFAM" id="SSF56349">
    <property type="entry name" value="DNA breaking-rejoining enzymes"/>
    <property type="match status" value="1"/>
</dbReference>
<evidence type="ECO:0000313" key="10">
    <source>
        <dbReference type="Proteomes" id="UP000557656"/>
    </source>
</evidence>
<dbReference type="InterPro" id="IPR025166">
    <property type="entry name" value="Integrase_DNA_bind_dom"/>
</dbReference>
<dbReference type="GO" id="GO:0003677">
    <property type="term" value="F:DNA binding"/>
    <property type="evidence" value="ECO:0007669"/>
    <property type="project" value="UniProtKB-KW"/>
</dbReference>
<evidence type="ECO:0000256" key="4">
    <source>
        <dbReference type="ARBA" id="ARBA00023172"/>
    </source>
</evidence>
<accession>A0A7Y7UTQ5</accession>
<evidence type="ECO:0000256" key="2">
    <source>
        <dbReference type="ARBA" id="ARBA00022908"/>
    </source>
</evidence>
<dbReference type="PANTHER" id="PTHR30629:SF2">
    <property type="entry name" value="PROPHAGE INTEGRASE INTS-RELATED"/>
    <property type="match status" value="1"/>
</dbReference>
<evidence type="ECO:0000313" key="9">
    <source>
        <dbReference type="Proteomes" id="UP000531581"/>
    </source>
</evidence>
<evidence type="ECO:0000256" key="1">
    <source>
        <dbReference type="ARBA" id="ARBA00008857"/>
    </source>
</evidence>
<feature type="region of interest" description="Disordered" evidence="5">
    <location>
        <begin position="414"/>
        <end position="450"/>
    </location>
</feature>
<sequence>MSRPLHKLSPRRVTTLSAPGWYGDGGGLYLRIKTDGSKRWAFTYERNKRRHEMGLGAVADVPLAKAREEAAAARQLLIDGLDPIEQRRTTGQAEPERKPEAEPETLKQSGSPLFGPFAEAYIDTQEEGWKNPKHRQQWRNTIKTHGKSLLTIPVDVITVDDVVAVLQPIWRSTPETAGRLRGRIENILDAAKASKHIAGPWENPARWRGNLIHLLPRRRRKSQVRHHPAMPFEDLPDFILRLRRRPALAARALEFTILCATRTNETLRMTWSEVDLGDGVWNVAADRMKMGVEHRIPLPVRAVEILREIAKGSNCDPGTFVFEGQKMGKPLSQMSMTMVLRRMKLGHYTVHGMRSAFRDYMGEMTNHPESVVEQALAHQIGDETTRAYRRGDAFLKRRALMKDWEGYLDSKAVKSKQAKGRRKPDSARLAASRNHHGLGEELHRGNVTAS</sequence>
<feature type="compositionally biased region" description="Basic and acidic residues" evidence="5">
    <location>
        <begin position="84"/>
        <end position="105"/>
    </location>
</feature>
<dbReference type="Gene3D" id="1.10.150.130">
    <property type="match status" value="1"/>
</dbReference>
<keyword evidence="4" id="KW-0233">DNA recombination</keyword>
<gene>
    <name evidence="7" type="ORF">HKX05_05425</name>
    <name evidence="8" type="ORF">HLV41_19655</name>
</gene>
<dbReference type="Proteomes" id="UP000557656">
    <property type="component" value="Unassembled WGS sequence"/>
</dbReference>
<dbReference type="InterPro" id="IPR053876">
    <property type="entry name" value="Phage_int_M"/>
</dbReference>
<dbReference type="GO" id="GO:0015074">
    <property type="term" value="P:DNA integration"/>
    <property type="evidence" value="ECO:0007669"/>
    <property type="project" value="UniProtKB-KW"/>
</dbReference>
<dbReference type="InterPro" id="IPR002104">
    <property type="entry name" value="Integrase_catalytic"/>
</dbReference>
<name>A0A7Y7UTQ5_9SPHN</name>
<keyword evidence="2" id="KW-0229">DNA integration</keyword>
<dbReference type="RefSeq" id="WP_170171598.1">
    <property type="nucleotide sequence ID" value="NZ_JABEOV010000009.1"/>
</dbReference>
<dbReference type="InterPro" id="IPR010998">
    <property type="entry name" value="Integrase_recombinase_N"/>
</dbReference>
<dbReference type="AlphaFoldDB" id="A0A7Y7UTQ5"/>
<dbReference type="Gene3D" id="3.30.160.390">
    <property type="entry name" value="Integrase, DNA-binding domain"/>
    <property type="match status" value="1"/>
</dbReference>
<dbReference type="InterPro" id="IPR011010">
    <property type="entry name" value="DNA_brk_join_enz"/>
</dbReference>
<comment type="caution">
    <text evidence="8">The sequence shown here is derived from an EMBL/GenBank/DDBJ whole genome shotgun (WGS) entry which is preliminary data.</text>
</comment>
<evidence type="ECO:0000256" key="5">
    <source>
        <dbReference type="SAM" id="MobiDB-lite"/>
    </source>
</evidence>
<comment type="similarity">
    <text evidence="1">Belongs to the 'phage' integrase family.</text>
</comment>
<dbReference type="PANTHER" id="PTHR30629">
    <property type="entry name" value="PROPHAGE INTEGRASE"/>
    <property type="match status" value="1"/>
</dbReference>
<dbReference type="Proteomes" id="UP000531581">
    <property type="component" value="Unassembled WGS sequence"/>
</dbReference>
<protein>
    <submittedName>
        <fullName evidence="8">Tyrosine-type recombinase/integrase</fullName>
    </submittedName>
</protein>
<evidence type="ECO:0000313" key="7">
    <source>
        <dbReference type="EMBL" id="NNG52787.1"/>
    </source>
</evidence>
<dbReference type="GO" id="GO:0006310">
    <property type="term" value="P:DNA recombination"/>
    <property type="evidence" value="ECO:0007669"/>
    <property type="project" value="UniProtKB-KW"/>
</dbReference>
<dbReference type="Pfam" id="PF22022">
    <property type="entry name" value="Phage_int_M"/>
    <property type="match status" value="1"/>
</dbReference>
<dbReference type="Pfam" id="PF00589">
    <property type="entry name" value="Phage_integrase"/>
    <property type="match status" value="1"/>
</dbReference>
<dbReference type="EMBL" id="JABYQV010000030">
    <property type="protein sequence ID" value="NVP33253.1"/>
    <property type="molecule type" value="Genomic_DNA"/>
</dbReference>
<keyword evidence="10" id="KW-1185">Reference proteome</keyword>
<evidence type="ECO:0000256" key="3">
    <source>
        <dbReference type="ARBA" id="ARBA00023125"/>
    </source>
</evidence>
<dbReference type="InterPro" id="IPR013762">
    <property type="entry name" value="Integrase-like_cat_sf"/>
</dbReference>
<evidence type="ECO:0000259" key="6">
    <source>
        <dbReference type="PROSITE" id="PS51898"/>
    </source>
</evidence>
<evidence type="ECO:0000313" key="8">
    <source>
        <dbReference type="EMBL" id="NVP33253.1"/>
    </source>
</evidence>
<dbReference type="EMBL" id="JABEOV010000009">
    <property type="protein sequence ID" value="NNG52787.1"/>
    <property type="molecule type" value="Genomic_DNA"/>
</dbReference>
<dbReference type="InterPro" id="IPR038488">
    <property type="entry name" value="Integrase_DNA-bd_sf"/>
</dbReference>
<feature type="domain" description="Tyr recombinase" evidence="6">
    <location>
        <begin position="225"/>
        <end position="401"/>
    </location>
</feature>
<organism evidence="8 9">
    <name type="scientific">Sphingomonas sanguinis</name>
    <dbReference type="NCBI Taxonomy" id="33051"/>
    <lineage>
        <taxon>Bacteria</taxon>
        <taxon>Pseudomonadati</taxon>
        <taxon>Pseudomonadota</taxon>
        <taxon>Alphaproteobacteria</taxon>
        <taxon>Sphingomonadales</taxon>
        <taxon>Sphingomonadaceae</taxon>
        <taxon>Sphingomonas</taxon>
    </lineage>
</organism>
<feature type="region of interest" description="Disordered" evidence="5">
    <location>
        <begin position="81"/>
        <end position="110"/>
    </location>
</feature>
<dbReference type="Gene3D" id="1.10.443.10">
    <property type="entry name" value="Intergrase catalytic core"/>
    <property type="match status" value="1"/>
</dbReference>
<proteinExistence type="inferred from homology"/>
<dbReference type="InterPro" id="IPR050808">
    <property type="entry name" value="Phage_Integrase"/>
</dbReference>
<dbReference type="Pfam" id="PF13356">
    <property type="entry name" value="Arm-DNA-bind_3"/>
    <property type="match status" value="1"/>
</dbReference>
<keyword evidence="3" id="KW-0238">DNA-binding</keyword>